<comment type="caution">
    <text evidence="5">The sequence shown here is derived from an EMBL/GenBank/DDBJ whole genome shotgun (WGS) entry which is preliminary data.</text>
</comment>
<dbReference type="RefSeq" id="WP_133771949.1">
    <property type="nucleotide sequence ID" value="NZ_SNZR01000013.1"/>
</dbReference>
<dbReference type="Proteomes" id="UP000295122">
    <property type="component" value="Unassembled WGS sequence"/>
</dbReference>
<proteinExistence type="predicted"/>
<sequence>TLNVLLSFAQFEREVTGERIRDKIAASKKKGLWMGGQPALGYDVHQRKLVVNEAEAETVRHIFRRYRDLGSVRELKAELDAAGIVSKARIAADGSPYGAKPFERGALYAMLQNRIYRGEIVHKGAVYPGEHQAILDEDLFAAVQAALAANRTDRADRAGRDPSPLRGLLFDADGERLTPSHALKKGVRYRYYVSRHLTTGARTEARGVRLPAPGIEAIVRSRIGALLTDPAGLANVIPSDHDQAAIIAAAARRASEWPSLPASEFGAALADVVSRICVLADRIEIAIKPDRFAAWIAGSQPAASVSDPIVIAAPVRVQQRGQEMRLVFADDTEKPASHDALVRLLARAHGIRRRLIEERQTIDEVAKAEDLIPSYVTRLIRLTFLAPDIQAAILSGRHDPDLTATSLMADTRFALSWDEQRRRFASA</sequence>
<gene>
    <name evidence="5" type="ORF">EV668_3358</name>
</gene>
<name>A0A4R7C259_9HYPH</name>
<evidence type="ECO:0000259" key="3">
    <source>
        <dbReference type="PROSITE" id="PS51736"/>
    </source>
</evidence>
<dbReference type="InterPro" id="IPR011109">
    <property type="entry name" value="DNA_bind_recombinase_dom"/>
</dbReference>
<dbReference type="PROSITE" id="PS51737">
    <property type="entry name" value="RECOMBINASE_DNA_BIND"/>
    <property type="match status" value="1"/>
</dbReference>
<evidence type="ECO:0000313" key="6">
    <source>
        <dbReference type="Proteomes" id="UP000295122"/>
    </source>
</evidence>
<feature type="domain" description="Recombinase" evidence="4">
    <location>
        <begin position="39"/>
        <end position="153"/>
    </location>
</feature>
<dbReference type="OrthoDB" id="7475655at2"/>
<dbReference type="InterPro" id="IPR050639">
    <property type="entry name" value="SSR_resolvase"/>
</dbReference>
<evidence type="ECO:0000256" key="2">
    <source>
        <dbReference type="ARBA" id="ARBA00023172"/>
    </source>
</evidence>
<dbReference type="PROSITE" id="PS51736">
    <property type="entry name" value="RECOMBINASES_3"/>
    <property type="match status" value="1"/>
</dbReference>
<keyword evidence="1" id="KW-0238">DNA-binding</keyword>
<accession>A0A4R7C259</accession>
<dbReference type="Pfam" id="PF07508">
    <property type="entry name" value="Recombinase"/>
    <property type="match status" value="1"/>
</dbReference>
<feature type="non-terminal residue" evidence="5">
    <location>
        <position position="1"/>
    </location>
</feature>
<dbReference type="AlphaFoldDB" id="A0A4R7C259"/>
<protein>
    <submittedName>
        <fullName evidence="5">Recombinase</fullName>
    </submittedName>
</protein>
<keyword evidence="6" id="KW-1185">Reference proteome</keyword>
<dbReference type="PANTHER" id="PTHR30461:SF2">
    <property type="entry name" value="SERINE RECOMBINASE PINE-RELATED"/>
    <property type="match status" value="1"/>
</dbReference>
<dbReference type="Gene3D" id="3.90.1750.20">
    <property type="entry name" value="Putative Large Serine Recombinase, Chain B, Domain 2"/>
    <property type="match status" value="1"/>
</dbReference>
<evidence type="ECO:0000313" key="5">
    <source>
        <dbReference type="EMBL" id="TDR90506.1"/>
    </source>
</evidence>
<reference evidence="5 6" key="1">
    <citation type="submission" date="2019-03" db="EMBL/GenBank/DDBJ databases">
        <title>Genomic Encyclopedia of Type Strains, Phase IV (KMG-IV): sequencing the most valuable type-strain genomes for metagenomic binning, comparative biology and taxonomic classification.</title>
        <authorList>
            <person name="Goeker M."/>
        </authorList>
    </citation>
    <scope>NUCLEOTIDE SEQUENCE [LARGE SCALE GENOMIC DNA]</scope>
    <source>
        <strain evidence="5 6">DSM 25903</strain>
    </source>
</reference>
<dbReference type="InterPro" id="IPR006119">
    <property type="entry name" value="Resolv_N"/>
</dbReference>
<dbReference type="GO" id="GO:0003677">
    <property type="term" value="F:DNA binding"/>
    <property type="evidence" value="ECO:0007669"/>
    <property type="project" value="UniProtKB-KW"/>
</dbReference>
<dbReference type="GO" id="GO:0000150">
    <property type="term" value="F:DNA strand exchange activity"/>
    <property type="evidence" value="ECO:0007669"/>
    <property type="project" value="InterPro"/>
</dbReference>
<feature type="domain" description="Resolvase/invertase-type recombinase catalytic" evidence="3">
    <location>
        <begin position="1"/>
        <end position="31"/>
    </location>
</feature>
<dbReference type="SUPFAM" id="SSF109709">
    <property type="entry name" value="KorB DNA-binding domain-like"/>
    <property type="match status" value="1"/>
</dbReference>
<dbReference type="PANTHER" id="PTHR30461">
    <property type="entry name" value="DNA-INVERTASE FROM LAMBDOID PROPHAGE"/>
    <property type="match status" value="1"/>
</dbReference>
<evidence type="ECO:0000259" key="4">
    <source>
        <dbReference type="PROSITE" id="PS51737"/>
    </source>
</evidence>
<keyword evidence="2" id="KW-0233">DNA recombination</keyword>
<dbReference type="InterPro" id="IPR038109">
    <property type="entry name" value="DNA_bind_recomb_sf"/>
</dbReference>
<dbReference type="EMBL" id="SNZR01000013">
    <property type="protein sequence ID" value="TDR90506.1"/>
    <property type="molecule type" value="Genomic_DNA"/>
</dbReference>
<evidence type="ECO:0000256" key="1">
    <source>
        <dbReference type="ARBA" id="ARBA00023125"/>
    </source>
</evidence>
<organism evidence="5 6">
    <name type="scientific">Enterovirga rhinocerotis</name>
    <dbReference type="NCBI Taxonomy" id="1339210"/>
    <lineage>
        <taxon>Bacteria</taxon>
        <taxon>Pseudomonadati</taxon>
        <taxon>Pseudomonadota</taxon>
        <taxon>Alphaproteobacteria</taxon>
        <taxon>Hyphomicrobiales</taxon>
        <taxon>Methylobacteriaceae</taxon>
        <taxon>Enterovirga</taxon>
    </lineage>
</organism>